<accession>A0A1W1WU77</accession>
<comment type="similarity">
    <text evidence="1">Belongs to the outer membrane porin (Opr) (TC 1.B.25) family.</text>
</comment>
<evidence type="ECO:0000313" key="5">
    <source>
        <dbReference type="Proteomes" id="UP000192602"/>
    </source>
</evidence>
<dbReference type="RefSeq" id="WP_084275799.1">
    <property type="nucleotide sequence ID" value="NZ_AP026671.1"/>
</dbReference>
<dbReference type="EMBL" id="FWWZ01000001">
    <property type="protein sequence ID" value="SMC09580.1"/>
    <property type="molecule type" value="Genomic_DNA"/>
</dbReference>
<name>A0A1W1WU77_9BACT</name>
<evidence type="ECO:0000313" key="4">
    <source>
        <dbReference type="EMBL" id="SMC09580.1"/>
    </source>
</evidence>
<dbReference type="GO" id="GO:0015288">
    <property type="term" value="F:porin activity"/>
    <property type="evidence" value="ECO:0007669"/>
    <property type="project" value="TreeGrafter"/>
</dbReference>
<dbReference type="STRING" id="1069081.SAMN05660197_1397"/>
<dbReference type="Proteomes" id="UP000192602">
    <property type="component" value="Unassembled WGS sequence"/>
</dbReference>
<gene>
    <name evidence="4" type="ORF">SAMN05660197_1397</name>
</gene>
<dbReference type="Pfam" id="PF03573">
    <property type="entry name" value="OprD"/>
    <property type="match status" value="1"/>
</dbReference>
<sequence length="381" mass="42546">MKKVVTFSIICVMAMAQESLREQLGASDEERHMQSELRVGYIDGDKSAAAIGGHIHFDTPSFNGLQIGAMIYAVAPIQGSNSDFFGLYDGGFAFLGQSYIKYSDATNMLQVGRMSIDTPHADSDDIRMVPNYFEGVHYQKSWDNVNIEAGYVTKMAGWENGGDIKKFVRLSEVFGINKKIDGMFFTGIGYEDENNGAFLWYYHIDQIANVLYGELSHTFIWNKFSLLASIQFDRATDTGDGLIGNLDSKTFGIFLETTYQNISLQLAANKEFGNTPSMSSFGGGPFFTSMEDFTIDAVDAKKARSFVLGASYSYNESIDFGVMYGNFRAKKKSQFDTDEIDLYATMQIFGVESEIVYASIDDKLPNGEDRDIFRIIVKKSF</sequence>
<keyword evidence="2" id="KW-0813">Transport</keyword>
<dbReference type="InterPro" id="IPR023614">
    <property type="entry name" value="Porin_dom_sf"/>
</dbReference>
<dbReference type="OrthoDB" id="9125at2"/>
<dbReference type="AlphaFoldDB" id="A0A1W1WU77"/>
<protein>
    <submittedName>
        <fullName evidence="4">Outer membrane porin, OprD family</fullName>
    </submittedName>
</protein>
<dbReference type="InterPro" id="IPR005318">
    <property type="entry name" value="OM_porin_bac"/>
</dbReference>
<evidence type="ECO:0000256" key="2">
    <source>
        <dbReference type="ARBA" id="ARBA00022448"/>
    </source>
</evidence>
<keyword evidence="5" id="KW-1185">Reference proteome</keyword>
<keyword evidence="3" id="KW-0732">Signal</keyword>
<reference evidence="5" key="1">
    <citation type="submission" date="2017-04" db="EMBL/GenBank/DDBJ databases">
        <authorList>
            <person name="Varghese N."/>
            <person name="Submissions S."/>
        </authorList>
    </citation>
    <scope>NUCLEOTIDE SEQUENCE [LARGE SCALE GENOMIC DNA]</scope>
    <source>
        <strain evidence="5">DSM 16512</strain>
    </source>
</reference>
<evidence type="ECO:0000256" key="3">
    <source>
        <dbReference type="ARBA" id="ARBA00022729"/>
    </source>
</evidence>
<dbReference type="SUPFAM" id="SSF56935">
    <property type="entry name" value="Porins"/>
    <property type="match status" value="1"/>
</dbReference>
<dbReference type="PANTHER" id="PTHR34596">
    <property type="entry name" value="CHITOPORIN"/>
    <property type="match status" value="1"/>
</dbReference>
<organism evidence="4 5">
    <name type="scientific">Nitratiruptor tergarcus DSM 16512</name>
    <dbReference type="NCBI Taxonomy" id="1069081"/>
    <lineage>
        <taxon>Bacteria</taxon>
        <taxon>Pseudomonadati</taxon>
        <taxon>Campylobacterota</taxon>
        <taxon>Epsilonproteobacteria</taxon>
        <taxon>Nautiliales</taxon>
        <taxon>Nitratiruptoraceae</taxon>
        <taxon>Nitratiruptor</taxon>
    </lineage>
</organism>
<dbReference type="Gene3D" id="2.40.160.10">
    <property type="entry name" value="Porin"/>
    <property type="match status" value="1"/>
</dbReference>
<evidence type="ECO:0000256" key="1">
    <source>
        <dbReference type="ARBA" id="ARBA00009075"/>
    </source>
</evidence>
<dbReference type="PANTHER" id="PTHR34596:SF2">
    <property type="entry name" value="CHITOPORIN"/>
    <property type="match status" value="1"/>
</dbReference>
<proteinExistence type="inferred from homology"/>
<dbReference type="GO" id="GO:0016020">
    <property type="term" value="C:membrane"/>
    <property type="evidence" value="ECO:0007669"/>
    <property type="project" value="InterPro"/>
</dbReference>